<keyword evidence="2" id="KW-0732">Signal</keyword>
<comment type="caution">
    <text evidence="3">The sequence shown here is derived from an EMBL/GenBank/DDBJ whole genome shotgun (WGS) entry which is preliminary data.</text>
</comment>
<proteinExistence type="predicted"/>
<sequence length="367" mass="38462">MKKLIVLSATLLVSMGLAACSSGSSSSSSKSSSSTTSQTSNAKVKINTGADASAKVPAAGTLVMRQLYAAPHGKQSFAAVNVTLNGDTIVSAKIDEFQYVKKSSDWTGVPNSNKDFGKSYPKGQFLIAKAENSKPYSALMKKEAKATHTWEENETAITNFVKGKKIEDLKADVAKVKDTKKVSDVVSGATFADTAGYLQAIYDAATTGMVAEGIQTTDNTITEGQVLAAPHGTQSFGIVTVAMQGDKIANVFLDEFQYMPSKDFGGVPNSNADFGKGIKSGTVLASKRANSEAYSAIMKSKGKATQTWQENSNAIDEFAKGKTIAELETAVSDLKGKKKVSDVVSGATFTDTSGYLTAIISAAKAAK</sequence>
<gene>
    <name evidence="3" type="ORF">LC0644_0525</name>
</gene>
<dbReference type="Proteomes" id="UP000032552">
    <property type="component" value="Unassembled WGS sequence"/>
</dbReference>
<dbReference type="RefSeq" id="WP_003595768.1">
    <property type="nucleotide sequence ID" value="NZ_BAYM01000035.1"/>
</dbReference>
<accession>A0A0C9PLR8</accession>
<dbReference type="PROSITE" id="PS51257">
    <property type="entry name" value="PROKAR_LIPOPROTEIN"/>
    <property type="match status" value="1"/>
</dbReference>
<feature type="region of interest" description="Disordered" evidence="1">
    <location>
        <begin position="21"/>
        <end position="42"/>
    </location>
</feature>
<dbReference type="AlphaFoldDB" id="A0A0C9PLR8"/>
<name>A0A0C9PLR8_LACPA</name>
<evidence type="ECO:0000256" key="1">
    <source>
        <dbReference type="SAM" id="MobiDB-lite"/>
    </source>
</evidence>
<organism evidence="3 4">
    <name type="scientific">Lacticaseibacillus paracasei NRIC 0644</name>
    <dbReference type="NCBI Taxonomy" id="1435038"/>
    <lineage>
        <taxon>Bacteria</taxon>
        <taxon>Bacillati</taxon>
        <taxon>Bacillota</taxon>
        <taxon>Bacilli</taxon>
        <taxon>Lactobacillales</taxon>
        <taxon>Lactobacillaceae</taxon>
        <taxon>Lacticaseibacillus</taxon>
    </lineage>
</organism>
<evidence type="ECO:0000313" key="4">
    <source>
        <dbReference type="Proteomes" id="UP000032552"/>
    </source>
</evidence>
<evidence type="ECO:0000256" key="2">
    <source>
        <dbReference type="SAM" id="SignalP"/>
    </source>
</evidence>
<reference evidence="4" key="1">
    <citation type="submission" date="2014-05" db="EMBL/GenBank/DDBJ databases">
        <title>Whole genome sequencing of Lactobacillus casei NRIC0644.</title>
        <authorList>
            <person name="Atarashi H."/>
            <person name="Yoshida Y."/>
            <person name="Fujimura S."/>
            <person name="Tanaka N."/>
            <person name="Shiwa Y."/>
            <person name="Yoshikawa H."/>
            <person name="Okada S."/>
            <person name="Nakagawa J."/>
        </authorList>
    </citation>
    <scope>NUCLEOTIDE SEQUENCE [LARGE SCALE GENOMIC DNA]</scope>
    <source>
        <strain evidence="4">NRIC0644</strain>
    </source>
</reference>
<feature type="signal peptide" evidence="2">
    <location>
        <begin position="1"/>
        <end position="18"/>
    </location>
</feature>
<protein>
    <submittedName>
        <fullName evidence="3">Peptidoglycan-binding domain 1 protein</fullName>
    </submittedName>
</protein>
<dbReference type="Gene3D" id="3.90.1010.20">
    <property type="match status" value="2"/>
</dbReference>
<feature type="compositionally biased region" description="Low complexity" evidence="1">
    <location>
        <begin position="21"/>
        <end position="40"/>
    </location>
</feature>
<evidence type="ECO:0000313" key="3">
    <source>
        <dbReference type="EMBL" id="GAN35936.1"/>
    </source>
</evidence>
<feature type="chain" id="PRO_5039714301" evidence="2">
    <location>
        <begin position="19"/>
        <end position="367"/>
    </location>
</feature>
<dbReference type="EMBL" id="BAYM01000035">
    <property type="protein sequence ID" value="GAN35936.1"/>
    <property type="molecule type" value="Genomic_DNA"/>
</dbReference>